<dbReference type="PANTHER" id="PTHR13464">
    <property type="entry name" value="TRANSCRIPTIONAL REGULATOR PROTEIN HCNGP"/>
    <property type="match status" value="1"/>
</dbReference>
<feature type="compositionally biased region" description="Polar residues" evidence="1">
    <location>
        <begin position="294"/>
        <end position="304"/>
    </location>
</feature>
<dbReference type="GO" id="GO:0005634">
    <property type="term" value="C:nucleus"/>
    <property type="evidence" value="ECO:0007669"/>
    <property type="project" value="TreeGrafter"/>
</dbReference>
<reference evidence="2" key="1">
    <citation type="submission" date="2021-06" db="EMBL/GenBank/DDBJ databases">
        <authorList>
            <person name="Kallberg Y."/>
            <person name="Tangrot J."/>
            <person name="Rosling A."/>
        </authorList>
    </citation>
    <scope>NUCLEOTIDE SEQUENCE</scope>
    <source>
        <strain evidence="2">CL551</strain>
    </source>
</reference>
<feature type="region of interest" description="Disordered" evidence="1">
    <location>
        <begin position="274"/>
        <end position="406"/>
    </location>
</feature>
<proteinExistence type="predicted"/>
<evidence type="ECO:0000313" key="3">
    <source>
        <dbReference type="Proteomes" id="UP000789342"/>
    </source>
</evidence>
<dbReference type="AlphaFoldDB" id="A0A9N9FNW3"/>
<feature type="compositionally biased region" description="Low complexity" evidence="1">
    <location>
        <begin position="321"/>
        <end position="362"/>
    </location>
</feature>
<dbReference type="InterPro" id="IPR012479">
    <property type="entry name" value="SAP30BP"/>
</dbReference>
<feature type="compositionally biased region" description="Basic and acidic residues" evidence="1">
    <location>
        <begin position="69"/>
        <end position="80"/>
    </location>
</feature>
<dbReference type="OrthoDB" id="1714508at2759"/>
<name>A0A9N9FNW3_9GLOM</name>
<organism evidence="2 3">
    <name type="scientific">Acaulospora morrowiae</name>
    <dbReference type="NCBI Taxonomy" id="94023"/>
    <lineage>
        <taxon>Eukaryota</taxon>
        <taxon>Fungi</taxon>
        <taxon>Fungi incertae sedis</taxon>
        <taxon>Mucoromycota</taxon>
        <taxon>Glomeromycotina</taxon>
        <taxon>Glomeromycetes</taxon>
        <taxon>Diversisporales</taxon>
        <taxon>Acaulosporaceae</taxon>
        <taxon>Acaulospora</taxon>
    </lineage>
</organism>
<dbReference type="PANTHER" id="PTHR13464:SF0">
    <property type="entry name" value="SAP30-BINDING PROTEIN"/>
    <property type="match status" value="1"/>
</dbReference>
<feature type="region of interest" description="Disordered" evidence="1">
    <location>
        <begin position="1"/>
        <end position="164"/>
    </location>
</feature>
<feature type="compositionally biased region" description="Polar residues" evidence="1">
    <location>
        <begin position="135"/>
        <end position="154"/>
    </location>
</feature>
<feature type="compositionally biased region" description="Polar residues" evidence="1">
    <location>
        <begin position="53"/>
        <end position="65"/>
    </location>
</feature>
<gene>
    <name evidence="2" type="ORF">AMORRO_LOCUS5511</name>
</gene>
<dbReference type="EMBL" id="CAJVPV010003340">
    <property type="protein sequence ID" value="CAG8549582.1"/>
    <property type="molecule type" value="Genomic_DNA"/>
</dbReference>
<dbReference type="Pfam" id="PF07818">
    <property type="entry name" value="HCNGP"/>
    <property type="match status" value="1"/>
</dbReference>
<feature type="compositionally biased region" description="Basic and acidic residues" evidence="1">
    <location>
        <begin position="18"/>
        <end position="32"/>
    </location>
</feature>
<keyword evidence="3" id="KW-1185">Reference proteome</keyword>
<sequence>MSSLLGLNYYDDEDEEPQSDKEGVTTKQHDNFADIPTENQSEDQEEAGRGSEQKNVSASISQDIVNNDVAERRQPKESPKKSQPQTQLPLKSLTSSPSVFSNLVRRKSNNITPHKQRDGDPSLPKLGVSPGIEINVSSPLSDQSGKHVGNSNPSIPMEVEMSQDRPEDSQQKIVMRRLLTPKPIEGTENWGIPQEPETECDQVLQGKIAHFHQLKSKGIIFNENLSKNKAFRNPHIYNKLVEFVELDEIGSNMDREIFDPYGFPPDAFADQLAEAQKRQAEERQQQQQRSQIQFVGSSSNSQGISKARHVMQSLAARAEKGSSTTSGVTSTASIPTSAPSQPSSNVNDATTTNPKTTSTGTSGKKRASKWDVPAPNAVPSSSSTSSSGSRHRNSSRSRHDVKRSRT</sequence>
<feature type="compositionally biased region" description="Basic residues" evidence="1">
    <location>
        <begin position="389"/>
        <end position="406"/>
    </location>
</feature>
<feature type="compositionally biased region" description="Polar residues" evidence="1">
    <location>
        <begin position="81"/>
        <end position="101"/>
    </location>
</feature>
<accession>A0A9N9FNW3</accession>
<dbReference type="Proteomes" id="UP000789342">
    <property type="component" value="Unassembled WGS sequence"/>
</dbReference>
<comment type="caution">
    <text evidence="2">The sequence shown here is derived from an EMBL/GenBank/DDBJ whole genome shotgun (WGS) entry which is preliminary data.</text>
</comment>
<feature type="compositionally biased region" description="Basic and acidic residues" evidence="1">
    <location>
        <begin position="275"/>
        <end position="284"/>
    </location>
</feature>
<protein>
    <submittedName>
        <fullName evidence="2">16489_t:CDS:1</fullName>
    </submittedName>
</protein>
<evidence type="ECO:0000256" key="1">
    <source>
        <dbReference type="SAM" id="MobiDB-lite"/>
    </source>
</evidence>
<evidence type="ECO:0000313" key="2">
    <source>
        <dbReference type="EMBL" id="CAG8549582.1"/>
    </source>
</evidence>
<dbReference type="GO" id="GO:0006355">
    <property type="term" value="P:regulation of DNA-templated transcription"/>
    <property type="evidence" value="ECO:0007669"/>
    <property type="project" value="InterPro"/>
</dbReference>